<feature type="compositionally biased region" description="Acidic residues" evidence="1">
    <location>
        <begin position="98"/>
        <end position="124"/>
    </location>
</feature>
<dbReference type="NCBIfam" id="TIGR03941">
    <property type="entry name" value="tRNA_deam_assoc"/>
    <property type="match status" value="1"/>
</dbReference>
<reference evidence="2" key="1">
    <citation type="journal article" date="2021" name="PeerJ">
        <title>Extensive microbial diversity within the chicken gut microbiome revealed by metagenomics and culture.</title>
        <authorList>
            <person name="Gilroy R."/>
            <person name="Ravi A."/>
            <person name="Getino M."/>
            <person name="Pursley I."/>
            <person name="Horton D.L."/>
            <person name="Alikhan N.F."/>
            <person name="Baker D."/>
            <person name="Gharbi K."/>
            <person name="Hall N."/>
            <person name="Watson M."/>
            <person name="Adriaenssens E.M."/>
            <person name="Foster-Nyarko E."/>
            <person name="Jarju S."/>
            <person name="Secka A."/>
            <person name="Antonio M."/>
            <person name="Oren A."/>
            <person name="Chaudhuri R.R."/>
            <person name="La Ragione R."/>
            <person name="Hildebrand F."/>
            <person name="Pallen M.J."/>
        </authorList>
    </citation>
    <scope>NUCLEOTIDE SEQUENCE</scope>
    <source>
        <strain evidence="2">ChiGjej5B5-7349</strain>
    </source>
</reference>
<sequence>MAYFTAVLSRADDRFRLVDLVLEDVEDLADLADLVDGVGDGQADGEAIAVIEHEDEWFGLIRIVDGDATVFLSDADAAASSPYADLLADYLDARPDAYEADEEPEADEDEADDDEDEADDEDAQMLDLDQSSDWSGDPGLFADAGVAAEDLLAQLERHGADPARVVAHVGEAVGFADALEAAR</sequence>
<accession>A0A921ME35</accession>
<feature type="region of interest" description="Disordered" evidence="1">
    <location>
        <begin position="94"/>
        <end position="141"/>
    </location>
</feature>
<reference evidence="2" key="2">
    <citation type="submission" date="2021-09" db="EMBL/GenBank/DDBJ databases">
        <authorList>
            <person name="Gilroy R."/>
        </authorList>
    </citation>
    <scope>NUCLEOTIDE SEQUENCE</scope>
    <source>
        <strain evidence="2">ChiGjej5B5-7349</strain>
    </source>
</reference>
<organism evidence="2 3">
    <name type="scientific">Brevibacterium senegalense</name>
    <dbReference type="NCBI Taxonomy" id="1033736"/>
    <lineage>
        <taxon>Bacteria</taxon>
        <taxon>Bacillati</taxon>
        <taxon>Actinomycetota</taxon>
        <taxon>Actinomycetes</taxon>
        <taxon>Micrococcales</taxon>
        <taxon>Brevibacteriaceae</taxon>
        <taxon>Brevibacterium</taxon>
    </lineage>
</organism>
<gene>
    <name evidence="2" type="ORF">K8V08_08105</name>
</gene>
<dbReference type="AlphaFoldDB" id="A0A921ME35"/>
<comment type="caution">
    <text evidence="2">The sequence shown here is derived from an EMBL/GenBank/DDBJ whole genome shotgun (WGS) entry which is preliminary data.</text>
</comment>
<dbReference type="EMBL" id="DYUK01000175">
    <property type="protein sequence ID" value="HJG80360.1"/>
    <property type="molecule type" value="Genomic_DNA"/>
</dbReference>
<protein>
    <submittedName>
        <fullName evidence="2">tRNA adenosine deaminase-associated protein</fullName>
    </submittedName>
</protein>
<dbReference type="Proteomes" id="UP000784435">
    <property type="component" value="Unassembled WGS sequence"/>
</dbReference>
<evidence type="ECO:0000313" key="3">
    <source>
        <dbReference type="Proteomes" id="UP000784435"/>
    </source>
</evidence>
<proteinExistence type="predicted"/>
<name>A0A921ME35_9MICO</name>
<evidence type="ECO:0000256" key="1">
    <source>
        <dbReference type="SAM" id="MobiDB-lite"/>
    </source>
</evidence>
<dbReference type="InterPro" id="IPR023869">
    <property type="entry name" value="tRNA_Adeno_NH3ase_assoc_put"/>
</dbReference>
<evidence type="ECO:0000313" key="2">
    <source>
        <dbReference type="EMBL" id="HJG80360.1"/>
    </source>
</evidence>